<evidence type="ECO:0000256" key="3">
    <source>
        <dbReference type="ARBA" id="ARBA00022670"/>
    </source>
</evidence>
<dbReference type="Pfam" id="PF01551">
    <property type="entry name" value="Peptidase_M23"/>
    <property type="match status" value="1"/>
</dbReference>
<dbReference type="GO" id="GO:0030313">
    <property type="term" value="C:cell envelope"/>
    <property type="evidence" value="ECO:0007669"/>
    <property type="project" value="UniProtKB-SubCell"/>
</dbReference>
<name>A0A2M7VA70_9BACT</name>
<feature type="domain" description="M23ase beta-sheet core" evidence="8">
    <location>
        <begin position="279"/>
        <end position="373"/>
    </location>
</feature>
<evidence type="ECO:0000256" key="5">
    <source>
        <dbReference type="ARBA" id="ARBA00022801"/>
    </source>
</evidence>
<evidence type="ECO:0000256" key="1">
    <source>
        <dbReference type="ARBA" id="ARBA00001947"/>
    </source>
</evidence>
<gene>
    <name evidence="10" type="ORF">COX81_00200</name>
</gene>
<accession>A0A2M7VA70</accession>
<reference evidence="11" key="1">
    <citation type="submission" date="2017-09" db="EMBL/GenBank/DDBJ databases">
        <title>Depth-based differentiation of microbial function through sediment-hosted aquifers and enrichment of novel symbionts in the deep terrestrial subsurface.</title>
        <authorList>
            <person name="Probst A.J."/>
            <person name="Ladd B."/>
            <person name="Jarett J.K."/>
            <person name="Geller-Mcgrath D.E."/>
            <person name="Sieber C.M.K."/>
            <person name="Emerson J.B."/>
            <person name="Anantharaman K."/>
            <person name="Thomas B.C."/>
            <person name="Malmstrom R."/>
            <person name="Stieglmeier M."/>
            <person name="Klingl A."/>
            <person name="Woyke T."/>
            <person name="Ryan C.M."/>
            <person name="Banfield J.F."/>
        </authorList>
    </citation>
    <scope>NUCLEOTIDE SEQUENCE [LARGE SCALE GENOMIC DNA]</scope>
</reference>
<evidence type="ECO:0000313" key="10">
    <source>
        <dbReference type="EMBL" id="PIZ95813.1"/>
    </source>
</evidence>
<dbReference type="CDD" id="cd12797">
    <property type="entry name" value="M23_peptidase"/>
    <property type="match status" value="1"/>
</dbReference>
<keyword evidence="6" id="KW-0862">Zinc</keyword>
<evidence type="ECO:0000256" key="4">
    <source>
        <dbReference type="ARBA" id="ARBA00022723"/>
    </source>
</evidence>
<dbReference type="GO" id="GO:0006508">
    <property type="term" value="P:proteolysis"/>
    <property type="evidence" value="ECO:0007669"/>
    <property type="project" value="UniProtKB-KW"/>
</dbReference>
<dbReference type="InterPro" id="IPR011055">
    <property type="entry name" value="Dup_hybrid_motif"/>
</dbReference>
<keyword evidence="4" id="KW-0479">Metal-binding</keyword>
<keyword evidence="7" id="KW-0482">Metalloprotease</keyword>
<comment type="cofactor">
    <cofactor evidence="1">
        <name>Zn(2+)</name>
        <dbReference type="ChEBI" id="CHEBI:29105"/>
    </cofactor>
</comment>
<dbReference type="Gene3D" id="3.10.450.350">
    <property type="match status" value="1"/>
</dbReference>
<dbReference type="AlphaFoldDB" id="A0A2M7VA70"/>
<dbReference type="PANTHER" id="PTHR21666:SF288">
    <property type="entry name" value="CELL DIVISION PROTEIN YTFB"/>
    <property type="match status" value="1"/>
</dbReference>
<evidence type="ECO:0000259" key="9">
    <source>
        <dbReference type="Pfam" id="PF19425"/>
    </source>
</evidence>
<dbReference type="Proteomes" id="UP000228568">
    <property type="component" value="Unassembled WGS sequence"/>
</dbReference>
<dbReference type="FunFam" id="2.70.70.10:FF:000002">
    <property type="entry name" value="Murein DD-endopeptidase MepM"/>
    <property type="match status" value="1"/>
</dbReference>
<keyword evidence="3" id="KW-0645">Protease</keyword>
<dbReference type="InterPro" id="IPR050570">
    <property type="entry name" value="Cell_wall_metabolism_enzyme"/>
</dbReference>
<dbReference type="InterPro" id="IPR016047">
    <property type="entry name" value="M23ase_b-sheet_dom"/>
</dbReference>
<evidence type="ECO:0000256" key="6">
    <source>
        <dbReference type="ARBA" id="ARBA00022833"/>
    </source>
</evidence>
<dbReference type="InterPro" id="IPR045834">
    <property type="entry name" value="Csd3_N2"/>
</dbReference>
<proteinExistence type="predicted"/>
<dbReference type="PANTHER" id="PTHR21666">
    <property type="entry name" value="PEPTIDASE-RELATED"/>
    <property type="match status" value="1"/>
</dbReference>
<dbReference type="GO" id="GO:0004222">
    <property type="term" value="F:metalloendopeptidase activity"/>
    <property type="evidence" value="ECO:0007669"/>
    <property type="project" value="TreeGrafter"/>
</dbReference>
<evidence type="ECO:0000256" key="2">
    <source>
        <dbReference type="ARBA" id="ARBA00004196"/>
    </source>
</evidence>
<dbReference type="Pfam" id="PF19425">
    <property type="entry name" value="Csd3_N2"/>
    <property type="match status" value="1"/>
</dbReference>
<dbReference type="EMBL" id="PFPK01000003">
    <property type="protein sequence ID" value="PIZ95813.1"/>
    <property type="molecule type" value="Genomic_DNA"/>
</dbReference>
<dbReference type="SUPFAM" id="SSF51261">
    <property type="entry name" value="Duplicated hybrid motif"/>
    <property type="match status" value="1"/>
</dbReference>
<evidence type="ECO:0000313" key="11">
    <source>
        <dbReference type="Proteomes" id="UP000228568"/>
    </source>
</evidence>
<comment type="subcellular location">
    <subcellularLocation>
        <location evidence="2">Cell envelope</location>
    </subcellularLocation>
</comment>
<dbReference type="Gene3D" id="2.70.70.10">
    <property type="entry name" value="Glucose Permease (Domain IIA)"/>
    <property type="match status" value="1"/>
</dbReference>
<feature type="domain" description="Csd3-like second N-terminal" evidence="9">
    <location>
        <begin position="149"/>
        <end position="265"/>
    </location>
</feature>
<protein>
    <submittedName>
        <fullName evidence="10">Peptidase M23</fullName>
    </submittedName>
</protein>
<evidence type="ECO:0000259" key="8">
    <source>
        <dbReference type="Pfam" id="PF01551"/>
    </source>
</evidence>
<comment type="caution">
    <text evidence="10">The sequence shown here is derived from an EMBL/GenBank/DDBJ whole genome shotgun (WGS) entry which is preliminary data.</text>
</comment>
<sequence>MFRLMKKILLIISTLALFGIFIFHNFASSSIENGVGQNTHNQIPTKEENMAKEIKETFLIEDGDTFAVLIEKFGLNYGDMLEIIDTASTTYDFTKIKAGKKFQVFFVGDVFRRFEYDIDTEEMVIVSKDSSWWSVERKDIPYEVTFAFATGVIESSLFMAGNDAGMQDRTILALADVFAWEIDFATVIQKGDSFSLIYEKRIRNEEEWPDGNILVATFSNQGKKYTAVRFVDQDGGVGYYAIDGTSLQKPFLKAPVKYSRITSGYSNARFHPVIGQTTAHLAIDYAAPIGTPILATGDGLVITASWNGGYGNFISIRHNNTWDTHYAHLSRYAVKVGDRVSQGDVIGYVGSTGWSTGPHVHYEMVKNGTKVNPLTVKLPAGDPIKDEWKDLFEAKKQEFLAFFAS</sequence>
<keyword evidence="5" id="KW-0378">Hydrolase</keyword>
<evidence type="ECO:0000256" key="7">
    <source>
        <dbReference type="ARBA" id="ARBA00023049"/>
    </source>
</evidence>
<organism evidence="10 11">
    <name type="scientific">Candidatus Magasanikbacteria bacterium CG_4_10_14_0_2_um_filter_37_12</name>
    <dbReference type="NCBI Taxonomy" id="1974637"/>
    <lineage>
        <taxon>Bacteria</taxon>
        <taxon>Candidatus Magasanikiibacteriota</taxon>
    </lineage>
</organism>
<dbReference type="GO" id="GO:0046872">
    <property type="term" value="F:metal ion binding"/>
    <property type="evidence" value="ECO:0007669"/>
    <property type="project" value="UniProtKB-KW"/>
</dbReference>